<sequence>MVQPAVGLVLLALGGYLWPRPARLARGPLTLERKQAAELFELLDRLADAAGVRRVDVVQLDVGFSVRVATFGVRRRRVLFLGYPLWTVYGRQQRLAAVAHALVRQAHDIRDDAVIDAALDTLRRASTLASRPPASDDAADQLLRPSALSRYGDEMTTAASQFISRTRLVDWTLWVPGLAARGTRRLLLRAARSAVRDAERRADVAASRIVSPAAAAAAAPDRDLARQVAAEMHRLAVTLRTFGPARDGDSAAERYWETVRRYTETEQLGPKETVDSGAGTEAMSLDQGTADAIQGELRQASLALAETILQGDYTATVSSGGNLRT</sequence>
<dbReference type="Proteomes" id="UP001596263">
    <property type="component" value="Unassembled WGS sequence"/>
</dbReference>
<reference evidence="2" key="1">
    <citation type="journal article" date="2019" name="Int. J. Syst. Evol. Microbiol.">
        <title>The Global Catalogue of Microorganisms (GCM) 10K type strain sequencing project: providing services to taxonomists for standard genome sequencing and annotation.</title>
        <authorList>
            <consortium name="The Broad Institute Genomics Platform"/>
            <consortium name="The Broad Institute Genome Sequencing Center for Infectious Disease"/>
            <person name="Wu L."/>
            <person name="Ma J."/>
        </authorList>
    </citation>
    <scope>NUCLEOTIDE SEQUENCE [LARGE SCALE GENOMIC DNA]</scope>
    <source>
        <strain evidence="2">KCTC 42586</strain>
    </source>
</reference>
<name>A0ABW0CZN6_STRCD</name>
<keyword evidence="2" id="KW-1185">Reference proteome</keyword>
<comment type="caution">
    <text evidence="1">The sequence shown here is derived from an EMBL/GenBank/DDBJ whole genome shotgun (WGS) entry which is preliminary data.</text>
</comment>
<dbReference type="RefSeq" id="WP_380864368.1">
    <property type="nucleotide sequence ID" value="NZ_JBHSKM010000044.1"/>
</dbReference>
<dbReference type="EMBL" id="JBHSKM010000044">
    <property type="protein sequence ID" value="MFC5219985.1"/>
    <property type="molecule type" value="Genomic_DNA"/>
</dbReference>
<accession>A0ABW0CZN6</accession>
<proteinExistence type="predicted"/>
<dbReference type="CDD" id="cd07328">
    <property type="entry name" value="M48_Ste24p_like"/>
    <property type="match status" value="1"/>
</dbReference>
<gene>
    <name evidence="1" type="ORF">ACFPQ9_39860</name>
</gene>
<evidence type="ECO:0000313" key="1">
    <source>
        <dbReference type="EMBL" id="MFC5219985.1"/>
    </source>
</evidence>
<evidence type="ECO:0000313" key="2">
    <source>
        <dbReference type="Proteomes" id="UP001596263"/>
    </source>
</evidence>
<protein>
    <submittedName>
        <fullName evidence="1">M48 family metallopeptidase</fullName>
    </submittedName>
</protein>
<organism evidence="1 2">
    <name type="scientific">Streptomyces coerulescens</name>
    <dbReference type="NCBI Taxonomy" id="29304"/>
    <lineage>
        <taxon>Bacteria</taxon>
        <taxon>Bacillati</taxon>
        <taxon>Actinomycetota</taxon>
        <taxon>Actinomycetes</taxon>
        <taxon>Kitasatosporales</taxon>
        <taxon>Streptomycetaceae</taxon>
        <taxon>Streptomyces</taxon>
    </lineage>
</organism>